<dbReference type="InterPro" id="IPR018060">
    <property type="entry name" value="HTH_AraC"/>
</dbReference>
<evidence type="ECO:0000313" key="5">
    <source>
        <dbReference type="Proteomes" id="UP001199044"/>
    </source>
</evidence>
<evidence type="ECO:0000256" key="1">
    <source>
        <dbReference type="ARBA" id="ARBA00023015"/>
    </source>
</evidence>
<dbReference type="Pfam" id="PF06719">
    <property type="entry name" value="AraC_N"/>
    <property type="match status" value="1"/>
</dbReference>
<comment type="caution">
    <text evidence="4">The sequence shown here is derived from an EMBL/GenBank/DDBJ whole genome shotgun (WGS) entry which is preliminary data.</text>
</comment>
<evidence type="ECO:0000256" key="2">
    <source>
        <dbReference type="ARBA" id="ARBA00023163"/>
    </source>
</evidence>
<proteinExistence type="predicted"/>
<keyword evidence="1" id="KW-0805">Transcription regulation</keyword>
<dbReference type="InterPro" id="IPR009594">
    <property type="entry name" value="Tscrpt_reg_HTH_AraC_N"/>
</dbReference>
<dbReference type="RefSeq" id="WP_225249693.1">
    <property type="nucleotide sequence ID" value="NZ_JAIWIU010000025.1"/>
</dbReference>
<organism evidence="4 5">
    <name type="scientific">Vibrio tritonius</name>
    <dbReference type="NCBI Taxonomy" id="1435069"/>
    <lineage>
        <taxon>Bacteria</taxon>
        <taxon>Pseudomonadati</taxon>
        <taxon>Pseudomonadota</taxon>
        <taxon>Gammaproteobacteria</taxon>
        <taxon>Vibrionales</taxon>
        <taxon>Vibrionaceae</taxon>
        <taxon>Vibrio</taxon>
    </lineage>
</organism>
<dbReference type="EMBL" id="JAIWIU010000025">
    <property type="protein sequence ID" value="MCA2015290.1"/>
    <property type="molecule type" value="Genomic_DNA"/>
</dbReference>
<name>A0ABS7YM06_9VIBR</name>
<accession>A0ABS7YM06</accession>
<dbReference type="PANTHER" id="PTHR43436">
    <property type="entry name" value="ARAC-FAMILY TRANSCRIPTIONAL REGULATOR"/>
    <property type="match status" value="1"/>
</dbReference>
<dbReference type="SUPFAM" id="SSF46689">
    <property type="entry name" value="Homeodomain-like"/>
    <property type="match status" value="2"/>
</dbReference>
<evidence type="ECO:0000313" key="4">
    <source>
        <dbReference type="EMBL" id="MCA2015290.1"/>
    </source>
</evidence>
<dbReference type="PROSITE" id="PS01124">
    <property type="entry name" value="HTH_ARAC_FAMILY_2"/>
    <property type="match status" value="1"/>
</dbReference>
<gene>
    <name evidence="4" type="ORF">LDJ79_04150</name>
</gene>
<dbReference type="Pfam" id="PF12833">
    <property type="entry name" value="HTH_18"/>
    <property type="match status" value="1"/>
</dbReference>
<keyword evidence="2" id="KW-0804">Transcription</keyword>
<evidence type="ECO:0000259" key="3">
    <source>
        <dbReference type="PROSITE" id="PS01124"/>
    </source>
</evidence>
<sequence length="303" mass="34076">MNVRSASDVENTNTIRDVILSITPDDACIETVVPGLRFIRSDNPTEPVSYILAPNICMLGQGCKRAFIGDETFLYDQYKMLVSAVHLPVMSQIIDVEPSTPYAGLTLELDLNLLTELIAHESLPKQKLWPAPKPMAVTGISTAVLDAMARLVRLTQAPDHVDILAPLIKKELYFYLLIGEQGPYLRQVVTEGSHSHRVAKIVNRIKDNFAKAFTIDELIKDTGMSMSTFHQHFKALTSMTPVQFQKNLRLNEARKLMITDHFDAQNAAFHVGYESPSQFSREYSRQFGLSPMKDIKRIRNSAL</sequence>
<keyword evidence="5" id="KW-1185">Reference proteome</keyword>
<reference evidence="5" key="1">
    <citation type="submission" date="2023-07" db="EMBL/GenBank/DDBJ databases">
        <title>Molecular identification of indigenous halophilic bacteria isolated from red sea cost, biodegradation of synthetic dyes and assessment of degraded metabolite toxicity.</title>
        <authorList>
            <person name="Chaieb K."/>
            <person name="Altayb H.N."/>
        </authorList>
    </citation>
    <scope>NUCLEOTIDE SEQUENCE [LARGE SCALE GENOMIC DNA]</scope>
    <source>
        <strain evidence="5">K20</strain>
    </source>
</reference>
<protein>
    <submittedName>
        <fullName evidence="4">AraC family transcriptional regulator</fullName>
    </submittedName>
</protein>
<dbReference type="PANTHER" id="PTHR43436:SF1">
    <property type="entry name" value="TRANSCRIPTIONAL REGULATORY PROTEIN"/>
    <property type="match status" value="1"/>
</dbReference>
<dbReference type="Gene3D" id="1.10.10.60">
    <property type="entry name" value="Homeodomain-like"/>
    <property type="match status" value="1"/>
</dbReference>
<feature type="domain" description="HTH araC/xylS-type" evidence="3">
    <location>
        <begin position="199"/>
        <end position="297"/>
    </location>
</feature>
<dbReference type="SMART" id="SM00342">
    <property type="entry name" value="HTH_ARAC"/>
    <property type="match status" value="1"/>
</dbReference>
<dbReference type="InterPro" id="IPR009057">
    <property type="entry name" value="Homeodomain-like_sf"/>
</dbReference>
<dbReference type="Proteomes" id="UP001199044">
    <property type="component" value="Unassembled WGS sequence"/>
</dbReference>